<evidence type="ECO:0000313" key="2">
    <source>
        <dbReference type="Proteomes" id="UP000501690"/>
    </source>
</evidence>
<protein>
    <submittedName>
        <fullName evidence="1">Uncharacterized protein</fullName>
    </submittedName>
</protein>
<gene>
    <name evidence="1" type="ORF">DEO72_LG8g890</name>
</gene>
<accession>A0A4D6MQ38</accession>
<evidence type="ECO:0000313" key="1">
    <source>
        <dbReference type="EMBL" id="QCE02874.1"/>
    </source>
</evidence>
<organism evidence="1 2">
    <name type="scientific">Vigna unguiculata</name>
    <name type="common">Cowpea</name>
    <dbReference type="NCBI Taxonomy" id="3917"/>
    <lineage>
        <taxon>Eukaryota</taxon>
        <taxon>Viridiplantae</taxon>
        <taxon>Streptophyta</taxon>
        <taxon>Embryophyta</taxon>
        <taxon>Tracheophyta</taxon>
        <taxon>Spermatophyta</taxon>
        <taxon>Magnoliopsida</taxon>
        <taxon>eudicotyledons</taxon>
        <taxon>Gunneridae</taxon>
        <taxon>Pentapetalae</taxon>
        <taxon>rosids</taxon>
        <taxon>fabids</taxon>
        <taxon>Fabales</taxon>
        <taxon>Fabaceae</taxon>
        <taxon>Papilionoideae</taxon>
        <taxon>50 kb inversion clade</taxon>
        <taxon>NPAAA clade</taxon>
        <taxon>indigoferoid/millettioid clade</taxon>
        <taxon>Phaseoleae</taxon>
        <taxon>Vigna</taxon>
    </lineage>
</organism>
<reference evidence="1 2" key="1">
    <citation type="submission" date="2019-04" db="EMBL/GenBank/DDBJ databases">
        <title>An improved genome assembly and genetic linkage map for asparagus bean, Vigna unguiculata ssp. sesquipedialis.</title>
        <authorList>
            <person name="Xia Q."/>
            <person name="Zhang R."/>
            <person name="Dong Y."/>
        </authorList>
    </citation>
    <scope>NUCLEOTIDE SEQUENCE [LARGE SCALE GENOMIC DNA]</scope>
    <source>
        <tissue evidence="1">Leaf</tissue>
    </source>
</reference>
<name>A0A4D6MQ38_VIGUN</name>
<dbReference type="AlphaFoldDB" id="A0A4D6MQ38"/>
<sequence length="126" mass="13754">MRVPMAVHIATKPVKGKSPHGCSFKQGEVRFSKASGNTWMNPVARITPAARAFIKTKIFFSGLKAGITLLRRGIHTPIALAIKIDTKAIILYLKDLAVLRSSFSPSHSAATIGTTIKKTRIKEENK</sequence>
<dbReference type="Proteomes" id="UP000501690">
    <property type="component" value="Linkage Group LG8"/>
</dbReference>
<proteinExistence type="predicted"/>
<keyword evidence="2" id="KW-1185">Reference proteome</keyword>
<dbReference type="EMBL" id="CP039352">
    <property type="protein sequence ID" value="QCE02874.1"/>
    <property type="molecule type" value="Genomic_DNA"/>
</dbReference>